<evidence type="ECO:0000259" key="7">
    <source>
        <dbReference type="PROSITE" id="PS50102"/>
    </source>
</evidence>
<comment type="similarity">
    <text evidence="2">Belongs to the RRM RBM34 family.</text>
</comment>
<dbReference type="SUPFAM" id="SSF54928">
    <property type="entry name" value="RNA-binding domain, RBD"/>
    <property type="match status" value="2"/>
</dbReference>
<dbReference type="Proteomes" id="UP001141327">
    <property type="component" value="Unassembled WGS sequence"/>
</dbReference>
<dbReference type="PANTHER" id="PTHR23236">
    <property type="entry name" value="EUKARYOTIC TRANSLATION INITIATION FACTOR 4B/4H"/>
    <property type="match status" value="1"/>
</dbReference>
<accession>A0ABQ8UFL6</accession>
<sequence>MNPIAALIEKTVAAKALQAATLENPKPAEKPARPTRWRQKKVSHEEFVKQTAREIFVGSVPVDTKQNELLNLFRPFGKVETCRFRSVPVQHVMPKRAAAMKKVIVEDRSTMNAYVRFAEEATVQTVMEAFRKNPDQFVMHEMHMRLSPAGEKDIDHKRSVFVGGLPPEAEEETVREHFAAAGTVASVRIIRNRADHHSRGFGYVLFTEEESVPAALKLHGSTFLGRELRVFPAMHPKKAEKRLVAQKRAEAAAATGGASEREAEGERLRLKRPKASRALKPTTLVVAKSSGRRAKRDAEAGADQEDQGTKRARLEADGSDAEEPAPAKTTAAPALAKAKADAMRAARKAKLAKLVAPEPASPAPASPAAAVGRKRPREKDATEAADEKPADAASGFAHFFEGVRARRGAIPEPVKAGKGGKGGRGGKGGPKHQKRRAAAAGEAKGKGKARKAGPAGGKARRPK</sequence>
<proteinExistence type="inferred from homology"/>
<keyword evidence="3 5" id="KW-0694">RNA-binding</keyword>
<feature type="domain" description="RRM" evidence="7">
    <location>
        <begin position="158"/>
        <end position="235"/>
    </location>
</feature>
<keyword evidence="9" id="KW-1185">Reference proteome</keyword>
<dbReference type="InterPro" id="IPR012677">
    <property type="entry name" value="Nucleotide-bd_a/b_plait_sf"/>
</dbReference>
<dbReference type="EMBL" id="JAPMOS010000058">
    <property type="protein sequence ID" value="KAJ4456918.1"/>
    <property type="molecule type" value="Genomic_DNA"/>
</dbReference>
<dbReference type="Pfam" id="PF00076">
    <property type="entry name" value="RRM_1"/>
    <property type="match status" value="2"/>
</dbReference>
<reference evidence="8" key="1">
    <citation type="journal article" date="2022" name="bioRxiv">
        <title>Genomics of Preaxostyla Flagellates Illuminates Evolutionary Transitions and the Path Towards Mitochondrial Loss.</title>
        <authorList>
            <person name="Novak L.V.F."/>
            <person name="Treitli S.C."/>
            <person name="Pyrih J."/>
            <person name="Halakuc P."/>
            <person name="Pipaliya S.V."/>
            <person name="Vacek V."/>
            <person name="Brzon O."/>
            <person name="Soukal P."/>
            <person name="Eme L."/>
            <person name="Dacks J.B."/>
            <person name="Karnkowska A."/>
            <person name="Elias M."/>
            <person name="Hampl V."/>
        </authorList>
    </citation>
    <scope>NUCLEOTIDE SEQUENCE</scope>
    <source>
        <strain evidence="8">RCP-MX</strain>
    </source>
</reference>
<dbReference type="PANTHER" id="PTHR23236:SF25">
    <property type="entry name" value="RNA-BINDING PROTEIN 34"/>
    <property type="match status" value="1"/>
</dbReference>
<feature type="compositionally biased region" description="Gly residues" evidence="6">
    <location>
        <begin position="417"/>
        <end position="428"/>
    </location>
</feature>
<feature type="region of interest" description="Disordered" evidence="6">
    <location>
        <begin position="353"/>
        <end position="463"/>
    </location>
</feature>
<evidence type="ECO:0000313" key="8">
    <source>
        <dbReference type="EMBL" id="KAJ4456918.1"/>
    </source>
</evidence>
<name>A0ABQ8UFL6_9EUKA</name>
<feature type="compositionally biased region" description="Basic and acidic residues" evidence="6">
    <location>
        <begin position="241"/>
        <end position="250"/>
    </location>
</feature>
<evidence type="ECO:0000313" key="9">
    <source>
        <dbReference type="Proteomes" id="UP001141327"/>
    </source>
</evidence>
<feature type="region of interest" description="Disordered" evidence="6">
    <location>
        <begin position="241"/>
        <end position="333"/>
    </location>
</feature>
<feature type="compositionally biased region" description="Basic and acidic residues" evidence="6">
    <location>
        <begin position="259"/>
        <end position="268"/>
    </location>
</feature>
<evidence type="ECO:0000256" key="2">
    <source>
        <dbReference type="ARBA" id="ARBA00007077"/>
    </source>
</evidence>
<protein>
    <submittedName>
        <fullName evidence="8">RNA-binding protein 34</fullName>
    </submittedName>
</protein>
<evidence type="ECO:0000256" key="3">
    <source>
        <dbReference type="ARBA" id="ARBA00022884"/>
    </source>
</evidence>
<evidence type="ECO:0000256" key="6">
    <source>
        <dbReference type="SAM" id="MobiDB-lite"/>
    </source>
</evidence>
<feature type="compositionally biased region" description="Basic and acidic residues" evidence="6">
    <location>
        <begin position="307"/>
        <end position="316"/>
    </location>
</feature>
<dbReference type="InterPro" id="IPR035979">
    <property type="entry name" value="RBD_domain_sf"/>
</dbReference>
<gene>
    <name evidence="8" type="ORF">PAPYR_7736</name>
</gene>
<dbReference type="SMART" id="SM00360">
    <property type="entry name" value="RRM"/>
    <property type="match status" value="2"/>
</dbReference>
<comment type="caution">
    <text evidence="8">The sequence shown here is derived from an EMBL/GenBank/DDBJ whole genome shotgun (WGS) entry which is preliminary data.</text>
</comment>
<organism evidence="8 9">
    <name type="scientific">Paratrimastix pyriformis</name>
    <dbReference type="NCBI Taxonomy" id="342808"/>
    <lineage>
        <taxon>Eukaryota</taxon>
        <taxon>Metamonada</taxon>
        <taxon>Preaxostyla</taxon>
        <taxon>Paratrimastigidae</taxon>
        <taxon>Paratrimastix</taxon>
    </lineage>
</organism>
<feature type="compositionally biased region" description="Basic and acidic residues" evidence="6">
    <location>
        <begin position="377"/>
        <end position="390"/>
    </location>
</feature>
<evidence type="ECO:0000256" key="1">
    <source>
        <dbReference type="ARBA" id="ARBA00004604"/>
    </source>
</evidence>
<keyword evidence="4" id="KW-0539">Nucleus</keyword>
<evidence type="ECO:0000256" key="4">
    <source>
        <dbReference type="ARBA" id="ARBA00023242"/>
    </source>
</evidence>
<dbReference type="InterPro" id="IPR000504">
    <property type="entry name" value="RRM_dom"/>
</dbReference>
<dbReference type="PROSITE" id="PS50102">
    <property type="entry name" value="RRM"/>
    <property type="match status" value="2"/>
</dbReference>
<evidence type="ECO:0000256" key="5">
    <source>
        <dbReference type="PROSITE-ProRule" id="PRU00176"/>
    </source>
</evidence>
<comment type="subcellular location">
    <subcellularLocation>
        <location evidence="1">Nucleus</location>
        <location evidence="1">Nucleolus</location>
    </subcellularLocation>
</comment>
<feature type="compositionally biased region" description="Low complexity" evidence="6">
    <location>
        <begin position="324"/>
        <end position="333"/>
    </location>
</feature>
<dbReference type="Gene3D" id="3.30.70.330">
    <property type="match status" value="2"/>
</dbReference>
<feature type="domain" description="RRM" evidence="7">
    <location>
        <begin position="53"/>
        <end position="151"/>
    </location>
</feature>